<dbReference type="FunFam" id="3.30.420.10:FF:000002">
    <property type="entry name" value="Crossover junction endodeoxyribonuclease RuvC"/>
    <property type="match status" value="1"/>
</dbReference>
<evidence type="ECO:0000256" key="6">
    <source>
        <dbReference type="ARBA" id="ARBA00022763"/>
    </source>
</evidence>
<dbReference type="CDD" id="cd16962">
    <property type="entry name" value="RuvC"/>
    <property type="match status" value="1"/>
</dbReference>
<evidence type="ECO:0000256" key="3">
    <source>
        <dbReference type="ARBA" id="ARBA00022722"/>
    </source>
</evidence>
<dbReference type="PRINTS" id="PR00696">
    <property type="entry name" value="RSOLVASERUVC"/>
</dbReference>
<comment type="subunit">
    <text evidence="13">Homodimer which binds Holliday junction (HJ) DNA. The HJ becomes 2-fold symmetrical on binding to RuvC with unstacked arms; it has a different conformation from HJ DNA in complex with RuvA. In the full resolvosome a probable DNA-RuvA(4)-RuvB(12)-RuvC(2) complex forms which resolves the HJ.</text>
</comment>
<evidence type="ECO:0000313" key="15">
    <source>
        <dbReference type="EMBL" id="AXA84610.1"/>
    </source>
</evidence>
<feature type="active site" evidence="13">
    <location>
        <position position="8"/>
    </location>
</feature>
<feature type="binding site" evidence="13">
    <location>
        <position position="141"/>
    </location>
    <ligand>
        <name>Mg(2+)</name>
        <dbReference type="ChEBI" id="CHEBI:18420"/>
        <label>1</label>
    </ligand>
</feature>
<comment type="similarity">
    <text evidence="1 13">Belongs to the RuvC family.</text>
</comment>
<dbReference type="InterPro" id="IPR012337">
    <property type="entry name" value="RNaseH-like_sf"/>
</dbReference>
<dbReference type="HAMAP" id="MF_00034">
    <property type="entry name" value="RuvC"/>
    <property type="match status" value="1"/>
</dbReference>
<evidence type="ECO:0000256" key="10">
    <source>
        <dbReference type="ARBA" id="ARBA00023172"/>
    </source>
</evidence>
<feature type="active site" evidence="13">
    <location>
        <position position="69"/>
    </location>
</feature>
<gene>
    <name evidence="13" type="primary">ruvC</name>
    <name evidence="15" type="ORF">DCD74_07880</name>
</gene>
<sequence>MTRILGIDPGSQRTGAGLIDVAADGRLTHVHHTPLVLVDAADFPRRLRLLIDGLWTLIDEFKPDEVAIEEVFLARNAMSALKLGQARGAAIAACVARDLPVAEYAAKEVKLALVGKGSADKTQLQHMVGAMLNLKTKLQPDAADALAVAITHAHVRASAARLGVGVREAWGRR</sequence>
<dbReference type="Proteomes" id="UP000251842">
    <property type="component" value="Chromosome"/>
</dbReference>
<evidence type="ECO:0000256" key="9">
    <source>
        <dbReference type="ARBA" id="ARBA00023125"/>
    </source>
</evidence>
<protein>
    <recommendedName>
        <fullName evidence="13 14">Crossover junction endodeoxyribonuclease RuvC</fullName>
        <ecNumber evidence="13 14">3.1.21.10</ecNumber>
    </recommendedName>
    <alternativeName>
        <fullName evidence="13">Holliday junction nuclease RuvC</fullName>
    </alternativeName>
    <alternativeName>
        <fullName evidence="13">Holliday junction resolvase RuvC</fullName>
    </alternativeName>
</protein>
<dbReference type="NCBIfam" id="TIGR00228">
    <property type="entry name" value="ruvC"/>
    <property type="match status" value="1"/>
</dbReference>
<evidence type="ECO:0000256" key="11">
    <source>
        <dbReference type="ARBA" id="ARBA00023204"/>
    </source>
</evidence>
<evidence type="ECO:0000256" key="8">
    <source>
        <dbReference type="ARBA" id="ARBA00022842"/>
    </source>
</evidence>
<dbReference type="OrthoDB" id="9805499at2"/>
<keyword evidence="5 13" id="KW-0255">Endonuclease</keyword>
<reference evidence="16" key="1">
    <citation type="submission" date="2018-05" db="EMBL/GenBank/DDBJ databases">
        <title>Luteimonas pekinense sp. nov., isolated from human Meibomian gland secretions, Beijing, China.</title>
        <authorList>
            <person name="Wen T."/>
            <person name="Bai H."/>
            <person name="Lv H."/>
        </authorList>
    </citation>
    <scope>NUCLEOTIDE SEQUENCE [LARGE SCALE GENOMIC DNA]</scope>
    <source>
        <strain evidence="16">83-4</strain>
    </source>
</reference>
<dbReference type="EC" id="3.1.21.10" evidence="13 14"/>
<feature type="binding site" evidence="13">
    <location>
        <position position="8"/>
    </location>
    <ligand>
        <name>Mg(2+)</name>
        <dbReference type="ChEBI" id="CHEBI:18420"/>
        <label>1</label>
    </ligand>
</feature>
<evidence type="ECO:0000256" key="7">
    <source>
        <dbReference type="ARBA" id="ARBA00022801"/>
    </source>
</evidence>
<dbReference type="Gene3D" id="3.30.420.10">
    <property type="entry name" value="Ribonuclease H-like superfamily/Ribonuclease H"/>
    <property type="match status" value="1"/>
</dbReference>
<proteinExistence type="inferred from homology"/>
<evidence type="ECO:0000313" key="16">
    <source>
        <dbReference type="Proteomes" id="UP000251842"/>
    </source>
</evidence>
<keyword evidence="9 13" id="KW-0238">DNA-binding</keyword>
<keyword evidence="6 13" id="KW-0227">DNA damage</keyword>
<evidence type="ECO:0000256" key="12">
    <source>
        <dbReference type="ARBA" id="ARBA00029354"/>
    </source>
</evidence>
<keyword evidence="10 13" id="KW-0233">DNA recombination</keyword>
<keyword evidence="4 13" id="KW-0479">Metal-binding</keyword>
<dbReference type="RefSeq" id="WP_112926823.1">
    <property type="nucleotide sequence ID" value="NZ_CP029556.1"/>
</dbReference>
<dbReference type="GO" id="GO:0008821">
    <property type="term" value="F:crossover junction DNA endonuclease activity"/>
    <property type="evidence" value="ECO:0007669"/>
    <property type="project" value="UniProtKB-UniRule"/>
</dbReference>
<comment type="catalytic activity">
    <reaction evidence="12 13">
        <text>Endonucleolytic cleavage at a junction such as a reciprocal single-stranded crossover between two homologous DNA duplexes (Holliday junction).</text>
        <dbReference type="EC" id="3.1.21.10"/>
    </reaction>
</comment>
<dbReference type="PANTHER" id="PTHR30194">
    <property type="entry name" value="CROSSOVER JUNCTION ENDODEOXYRIBONUCLEASE RUVC"/>
    <property type="match status" value="1"/>
</dbReference>
<dbReference type="GO" id="GO:0003677">
    <property type="term" value="F:DNA binding"/>
    <property type="evidence" value="ECO:0007669"/>
    <property type="project" value="UniProtKB-KW"/>
</dbReference>
<feature type="binding site" evidence="13">
    <location>
        <position position="69"/>
    </location>
    <ligand>
        <name>Mg(2+)</name>
        <dbReference type="ChEBI" id="CHEBI:18420"/>
        <label>2</label>
    </ligand>
</feature>
<comment type="function">
    <text evidence="13">The RuvA-RuvB-RuvC complex processes Holliday junction (HJ) DNA during genetic recombination and DNA repair. Endonuclease that resolves HJ intermediates. Cleaves cruciform DNA by making single-stranded nicks across the HJ at symmetrical positions within the homologous arms, yielding a 5'-phosphate and a 3'-hydroxyl group; requires a central core of homology in the junction. The consensus cleavage sequence is 5'-(A/T)TT(C/G)-3'. Cleavage occurs on the 3'-side of the TT dinucleotide at the point of strand exchange. HJ branch migration catalyzed by RuvA-RuvB allows RuvC to scan DNA until it finds its consensus sequence, where it cleaves and resolves the cruciform DNA.</text>
</comment>
<dbReference type="EMBL" id="CP029556">
    <property type="protein sequence ID" value="AXA84610.1"/>
    <property type="molecule type" value="Genomic_DNA"/>
</dbReference>
<keyword evidence="3 13" id="KW-0540">Nuclease</keyword>
<keyword evidence="11 13" id="KW-0234">DNA repair</keyword>
<evidence type="ECO:0000256" key="1">
    <source>
        <dbReference type="ARBA" id="ARBA00009518"/>
    </source>
</evidence>
<dbReference type="PANTHER" id="PTHR30194:SF3">
    <property type="entry name" value="CROSSOVER JUNCTION ENDODEOXYRIBONUCLEASE RUVC"/>
    <property type="match status" value="1"/>
</dbReference>
<comment type="subcellular location">
    <subcellularLocation>
        <location evidence="13">Cytoplasm</location>
    </subcellularLocation>
</comment>
<keyword evidence="16" id="KW-1185">Reference proteome</keyword>
<dbReference type="GO" id="GO:0006310">
    <property type="term" value="P:DNA recombination"/>
    <property type="evidence" value="ECO:0007669"/>
    <property type="project" value="UniProtKB-UniRule"/>
</dbReference>
<accession>A0A344J6F0</accession>
<dbReference type="InterPro" id="IPR002176">
    <property type="entry name" value="X-over_junc_endoDNase_RuvC"/>
</dbReference>
<dbReference type="InterPro" id="IPR036397">
    <property type="entry name" value="RNaseH_sf"/>
</dbReference>
<evidence type="ECO:0000256" key="2">
    <source>
        <dbReference type="ARBA" id="ARBA00022490"/>
    </source>
</evidence>
<evidence type="ECO:0000256" key="4">
    <source>
        <dbReference type="ARBA" id="ARBA00022723"/>
    </source>
</evidence>
<dbReference type="GO" id="GO:0048476">
    <property type="term" value="C:Holliday junction resolvase complex"/>
    <property type="evidence" value="ECO:0007669"/>
    <property type="project" value="UniProtKB-UniRule"/>
</dbReference>
<keyword evidence="2 13" id="KW-0963">Cytoplasm</keyword>
<dbReference type="GO" id="GO:0005737">
    <property type="term" value="C:cytoplasm"/>
    <property type="evidence" value="ECO:0007669"/>
    <property type="project" value="UniProtKB-SubCell"/>
</dbReference>
<dbReference type="GO" id="GO:0006281">
    <property type="term" value="P:DNA repair"/>
    <property type="evidence" value="ECO:0007669"/>
    <property type="project" value="UniProtKB-UniRule"/>
</dbReference>
<organism evidence="15 16">
    <name type="scientific">Solilutibacter oculi</name>
    <dbReference type="NCBI Taxonomy" id="2698682"/>
    <lineage>
        <taxon>Bacteria</taxon>
        <taxon>Pseudomonadati</taxon>
        <taxon>Pseudomonadota</taxon>
        <taxon>Gammaproteobacteria</taxon>
        <taxon>Lysobacterales</taxon>
        <taxon>Lysobacteraceae</taxon>
        <taxon>Solilutibacter</taxon>
    </lineage>
</organism>
<dbReference type="GO" id="GO:0000287">
    <property type="term" value="F:magnesium ion binding"/>
    <property type="evidence" value="ECO:0007669"/>
    <property type="project" value="UniProtKB-UniRule"/>
</dbReference>
<keyword evidence="7 13" id="KW-0378">Hydrolase</keyword>
<evidence type="ECO:0000256" key="14">
    <source>
        <dbReference type="NCBIfam" id="TIGR00228"/>
    </source>
</evidence>
<dbReference type="AlphaFoldDB" id="A0A344J6F0"/>
<dbReference type="Pfam" id="PF02075">
    <property type="entry name" value="RuvC"/>
    <property type="match status" value="1"/>
</dbReference>
<evidence type="ECO:0000256" key="5">
    <source>
        <dbReference type="ARBA" id="ARBA00022759"/>
    </source>
</evidence>
<evidence type="ECO:0000256" key="13">
    <source>
        <dbReference type="HAMAP-Rule" id="MF_00034"/>
    </source>
</evidence>
<keyword evidence="8 13" id="KW-0460">Magnesium</keyword>
<dbReference type="KEGG" id="lue:DCD74_07880"/>
<comment type="cofactor">
    <cofactor evidence="13">
        <name>Mg(2+)</name>
        <dbReference type="ChEBI" id="CHEBI:18420"/>
    </cofactor>
    <text evidence="13">Binds 2 Mg(2+) ion per subunit.</text>
</comment>
<dbReference type="SUPFAM" id="SSF53098">
    <property type="entry name" value="Ribonuclease H-like"/>
    <property type="match status" value="1"/>
</dbReference>
<name>A0A344J6F0_9GAMM</name>
<feature type="active site" evidence="13">
    <location>
        <position position="141"/>
    </location>
</feature>